<feature type="compositionally biased region" description="Low complexity" evidence="1">
    <location>
        <begin position="79"/>
        <end position="122"/>
    </location>
</feature>
<dbReference type="STRING" id="765915.A0A1Y2HV47"/>
<dbReference type="AlphaFoldDB" id="A0A1Y2HV47"/>
<keyword evidence="3" id="KW-1185">Reference proteome</keyword>
<dbReference type="EMBL" id="MCFL01000012">
    <property type="protein sequence ID" value="ORZ37573.1"/>
    <property type="molecule type" value="Genomic_DNA"/>
</dbReference>
<proteinExistence type="predicted"/>
<sequence>MQSYNRDDDGQASSSAARTDPAVDPIEGAKAHLLDMFPDLTPLAAASLIHSCIIDPATDMPRALPALVEAATAMHLDTVTASDPPAPASASTFASNSTPMGMGFAPGASSPSRAASKRSAAATDGNFFGGLVESPPKRSRPNPTHTTATHVRTLNLASSSSTRAPAIDDDAEYAQALATGDLLDCPTCNKMRPAKHMLTCEDAHLSCRTCVQTKLNELMILGYSNMPCLQSDCNFIIPRSEMERVCSPELIRAWDAMDKAKPGQEVPTMDVLIGSMIGRPRPLLAPRPTPVRQPQAEMFECPNSQLATSSSSSQPAPAPARQPTSALPAARPLLASASSAAAGKHEPLAASVPAAFSSVDTSSPTPIPAPRAFSEKTNADAAGFEFGRLFDAGRGPAEGAGRPSTELAADASGSSGTNGSGGQATGGSEDQDDEDQDRMDVDPPSDREQAGGQSRGEDQGGDQDDDEQDDEDDQEGEQDDDEEDEEEEQEEDEEEEDETAKSLPDPLRVFYSSLSKLSRSVDAEYARMQQLAKLPDVRAENAKAQEAEAADRAARKERDESLEF</sequence>
<feature type="compositionally biased region" description="Gly residues" evidence="1">
    <location>
        <begin position="416"/>
        <end position="425"/>
    </location>
</feature>
<feature type="region of interest" description="Disordered" evidence="1">
    <location>
        <begin position="79"/>
        <end position="149"/>
    </location>
</feature>
<feature type="region of interest" description="Disordered" evidence="1">
    <location>
        <begin position="1"/>
        <end position="23"/>
    </location>
</feature>
<comment type="caution">
    <text evidence="2">The sequence shown here is derived from an EMBL/GenBank/DDBJ whole genome shotgun (WGS) entry which is preliminary data.</text>
</comment>
<name>A0A1Y2HV47_9FUNG</name>
<evidence type="ECO:0008006" key="4">
    <source>
        <dbReference type="Google" id="ProtNLM"/>
    </source>
</evidence>
<feature type="compositionally biased region" description="Basic and acidic residues" evidence="1">
    <location>
        <begin position="438"/>
        <end position="449"/>
    </location>
</feature>
<gene>
    <name evidence="2" type="ORF">BCR44DRAFT_1498019</name>
</gene>
<evidence type="ECO:0000256" key="1">
    <source>
        <dbReference type="SAM" id="MobiDB-lite"/>
    </source>
</evidence>
<reference evidence="2 3" key="1">
    <citation type="submission" date="2016-07" db="EMBL/GenBank/DDBJ databases">
        <title>Pervasive Adenine N6-methylation of Active Genes in Fungi.</title>
        <authorList>
            <consortium name="DOE Joint Genome Institute"/>
            <person name="Mondo S.J."/>
            <person name="Dannebaum R.O."/>
            <person name="Kuo R.C."/>
            <person name="Labutti K."/>
            <person name="Haridas S."/>
            <person name="Kuo A."/>
            <person name="Salamov A."/>
            <person name="Ahrendt S.R."/>
            <person name="Lipzen A."/>
            <person name="Sullivan W."/>
            <person name="Andreopoulos W.B."/>
            <person name="Clum A."/>
            <person name="Lindquist E."/>
            <person name="Daum C."/>
            <person name="Ramamoorthy G.K."/>
            <person name="Gryganskyi A."/>
            <person name="Culley D."/>
            <person name="Magnuson J.K."/>
            <person name="James T.Y."/>
            <person name="O'Malley M.A."/>
            <person name="Stajich J.E."/>
            <person name="Spatafora J.W."/>
            <person name="Visel A."/>
            <person name="Grigoriev I.V."/>
        </authorList>
    </citation>
    <scope>NUCLEOTIDE SEQUENCE [LARGE SCALE GENOMIC DNA]</scope>
    <source>
        <strain evidence="2 3">PL171</strain>
    </source>
</reference>
<protein>
    <recommendedName>
        <fullName evidence="4">CUE domain-containing protein</fullName>
    </recommendedName>
</protein>
<feature type="region of interest" description="Disordered" evidence="1">
    <location>
        <begin position="304"/>
        <end position="325"/>
    </location>
</feature>
<feature type="region of interest" description="Disordered" evidence="1">
    <location>
        <begin position="538"/>
        <end position="564"/>
    </location>
</feature>
<dbReference type="Proteomes" id="UP000193411">
    <property type="component" value="Unassembled WGS sequence"/>
</dbReference>
<accession>A0A1Y2HV47</accession>
<feature type="region of interest" description="Disordered" evidence="1">
    <location>
        <begin position="390"/>
        <end position="507"/>
    </location>
</feature>
<feature type="compositionally biased region" description="Acidic residues" evidence="1">
    <location>
        <begin position="459"/>
        <end position="498"/>
    </location>
</feature>
<feature type="compositionally biased region" description="Low complexity" evidence="1">
    <location>
        <begin position="392"/>
        <end position="415"/>
    </location>
</feature>
<evidence type="ECO:0000313" key="3">
    <source>
        <dbReference type="Proteomes" id="UP000193411"/>
    </source>
</evidence>
<organism evidence="2 3">
    <name type="scientific">Catenaria anguillulae PL171</name>
    <dbReference type="NCBI Taxonomy" id="765915"/>
    <lineage>
        <taxon>Eukaryota</taxon>
        <taxon>Fungi</taxon>
        <taxon>Fungi incertae sedis</taxon>
        <taxon>Blastocladiomycota</taxon>
        <taxon>Blastocladiomycetes</taxon>
        <taxon>Blastocladiales</taxon>
        <taxon>Catenariaceae</taxon>
        <taxon>Catenaria</taxon>
    </lineage>
</organism>
<evidence type="ECO:0000313" key="2">
    <source>
        <dbReference type="EMBL" id="ORZ37573.1"/>
    </source>
</evidence>